<organism evidence="1 2">
    <name type="scientific">Floridaenema fluviatile BLCC-F154</name>
    <dbReference type="NCBI Taxonomy" id="3153640"/>
    <lineage>
        <taxon>Bacteria</taxon>
        <taxon>Bacillati</taxon>
        <taxon>Cyanobacteriota</taxon>
        <taxon>Cyanophyceae</taxon>
        <taxon>Oscillatoriophycideae</taxon>
        <taxon>Aerosakkonematales</taxon>
        <taxon>Aerosakkonemataceae</taxon>
        <taxon>Floridanema</taxon>
        <taxon>Floridanema fluviatile</taxon>
    </lineage>
</organism>
<accession>A0ABV4Y9T0</accession>
<dbReference type="EMBL" id="JBHFNS010000042">
    <property type="protein sequence ID" value="MFB2935575.1"/>
    <property type="molecule type" value="Genomic_DNA"/>
</dbReference>
<protein>
    <submittedName>
        <fullName evidence="1">Uncharacterized protein</fullName>
    </submittedName>
</protein>
<keyword evidence="2" id="KW-1185">Reference proteome</keyword>
<proteinExistence type="predicted"/>
<sequence length="181" mass="20508">MTNSVLKKRTRLLQFSWGLLTALLVYLSSELFTNIPALSQSSRITEIHSSCLPSGLGNLRTEFVTEVREDDTKYRLLDAYLPGDAMPFSVLVSLKDERCKLLYSNPMNDFYPYSRVVNQSVARQLALGELRYSIDKAGGIDKFRSTLQPSLKDSSWQFSEEDLWAYKQVGIAVPKSVKGLR</sequence>
<evidence type="ECO:0000313" key="1">
    <source>
        <dbReference type="EMBL" id="MFB2935575.1"/>
    </source>
</evidence>
<reference evidence="1 2" key="1">
    <citation type="submission" date="2024-09" db="EMBL/GenBank/DDBJ databases">
        <title>Floridaenema gen nov. (Aerosakkonemataceae, Aerosakkonematales ord. nov., Cyanobacteria) from benthic tropical and subtropical fresh waters, with the description of four new species.</title>
        <authorList>
            <person name="Moretto J.A."/>
            <person name="Berthold D.E."/>
            <person name="Lefler F.W."/>
            <person name="Huang I.-S."/>
            <person name="Laughinghouse H. IV."/>
        </authorList>
    </citation>
    <scope>NUCLEOTIDE SEQUENCE [LARGE SCALE GENOMIC DNA]</scope>
    <source>
        <strain evidence="1 2">BLCC-F154</strain>
    </source>
</reference>
<dbReference type="Proteomes" id="UP001576776">
    <property type="component" value="Unassembled WGS sequence"/>
</dbReference>
<name>A0ABV4Y9T0_9CYAN</name>
<comment type="caution">
    <text evidence="1">The sequence shown here is derived from an EMBL/GenBank/DDBJ whole genome shotgun (WGS) entry which is preliminary data.</text>
</comment>
<gene>
    <name evidence="1" type="ORF">ACE1B6_09865</name>
</gene>
<dbReference type="RefSeq" id="WP_413257086.1">
    <property type="nucleotide sequence ID" value="NZ_JBHFNS010000042.1"/>
</dbReference>
<evidence type="ECO:0000313" key="2">
    <source>
        <dbReference type="Proteomes" id="UP001576776"/>
    </source>
</evidence>